<name>A0ABS6ZNW7_9GAMM</name>
<protein>
    <submittedName>
        <fullName evidence="1">DUF3080 domain-containing protein</fullName>
    </submittedName>
</protein>
<dbReference type="Proteomes" id="UP000769617">
    <property type="component" value="Unassembled WGS sequence"/>
</dbReference>
<comment type="caution">
    <text evidence="1">The sequence shown here is derived from an EMBL/GenBank/DDBJ whole genome shotgun (WGS) entry which is preliminary data.</text>
</comment>
<dbReference type="RefSeq" id="WP_219792152.1">
    <property type="nucleotide sequence ID" value="NZ_JAHYCA010000003.1"/>
</dbReference>
<organism evidence="1 2">
    <name type="scientific">Billgrantia antri</name>
    <dbReference type="NCBI Taxonomy" id="2846777"/>
    <lineage>
        <taxon>Bacteria</taxon>
        <taxon>Pseudomonadati</taxon>
        <taxon>Pseudomonadota</taxon>
        <taxon>Gammaproteobacteria</taxon>
        <taxon>Oceanospirillales</taxon>
        <taxon>Halomonadaceae</taxon>
        <taxon>Billgrantia</taxon>
    </lineage>
</organism>
<accession>A0ABS6ZNW7</accession>
<keyword evidence="2" id="KW-1185">Reference proteome</keyword>
<reference evidence="1 2" key="1">
    <citation type="submission" date="2021-07" db="EMBL/GenBank/DDBJ databases">
        <authorList>
            <person name="So Y."/>
        </authorList>
    </citation>
    <scope>NUCLEOTIDE SEQUENCE [LARGE SCALE GENOMIC DNA]</scope>
    <source>
        <strain evidence="1 2">Y3S6</strain>
    </source>
</reference>
<dbReference type="InterPro" id="IPR021431">
    <property type="entry name" value="DUF3080"/>
</dbReference>
<gene>
    <name evidence="1" type="ORF">KPL81_11445</name>
</gene>
<sequence length="350" mass="39867">MAGWTFRRIEARGSLVRVLILLLLSGCGGEDEGAARLVEYQQALARALGQPEPERNPPENIGAFPDRNERLREVAETRESLLNVYALRECRITSLIAARNNQLGRVAPPSQRWIYELELWRRLYACWHGDIPGTLAEPDRERLEQLLRTKTEQLPKVSWNSLFDSDEWVRHFSRASSPLAPGDSRGIAAQFDAVAWLHQATLNQFNPDWHPESATLEGHLKSLQHRPLTAELLRALLLAEQRLVEATELLTSSLARNDTCQALAASPQELHRRLTDTPAHEWLDQLETLATRWLAAIDQLLASHITPPDAVAEYLQRWLSLENPEAPLPALRQARREHRQHWHALVEQCS</sequence>
<dbReference type="Pfam" id="PF11279">
    <property type="entry name" value="DUF3080"/>
    <property type="match status" value="1"/>
</dbReference>
<proteinExistence type="predicted"/>
<evidence type="ECO:0000313" key="2">
    <source>
        <dbReference type="Proteomes" id="UP000769617"/>
    </source>
</evidence>
<dbReference type="EMBL" id="JAHYCA010000003">
    <property type="protein sequence ID" value="MBW6391767.1"/>
    <property type="molecule type" value="Genomic_DNA"/>
</dbReference>
<evidence type="ECO:0000313" key="1">
    <source>
        <dbReference type="EMBL" id="MBW6391767.1"/>
    </source>
</evidence>